<dbReference type="Pfam" id="PF24114">
    <property type="entry name" value="DUF7388"/>
    <property type="match status" value="1"/>
</dbReference>
<accession>A0A7D5LCN0</accession>
<proteinExistence type="predicted"/>
<keyword evidence="2" id="KW-1185">Reference proteome</keyword>
<sequence length="263" mass="27501">MRTVTGSDGSVAARTGLDGVALKPTECDVGVAADLPYDLVCVDYEGRDALPAFDRLADLIGEREVRLTTPVRADGFDPHGDDSLARRLPAGVRRVLVAGHAAYLTDREAARAVAPRLGDAVEAAADPWVGTEGVERVALAAGGTQYELLSRSTERDLRALRAAGFDGDLAVYAPTVPSDDEDAVLDAVGAYAARRNPVRRALPEDAATDSTARGRAREVLSKAVRDFALVGDADAIGERVGALKDAGADHVVGYPAAGVETLR</sequence>
<evidence type="ECO:0000313" key="1">
    <source>
        <dbReference type="EMBL" id="QLG63267.1"/>
    </source>
</evidence>
<reference evidence="1 2" key="1">
    <citation type="submission" date="2020-06" db="EMBL/GenBank/DDBJ databases">
        <title>NJ-3-1, isolated from saline soil.</title>
        <authorList>
            <person name="Cui H.L."/>
            <person name="Shi X."/>
        </authorList>
    </citation>
    <scope>NUCLEOTIDE SEQUENCE [LARGE SCALE GENOMIC DNA]</scope>
    <source>
        <strain evidence="1 2">NJ-3-1</strain>
    </source>
</reference>
<evidence type="ECO:0000313" key="2">
    <source>
        <dbReference type="Proteomes" id="UP000509626"/>
    </source>
</evidence>
<dbReference type="Gene3D" id="3.20.20.30">
    <property type="entry name" value="Luciferase-like domain"/>
    <property type="match status" value="1"/>
</dbReference>
<dbReference type="SUPFAM" id="SSF51679">
    <property type="entry name" value="Bacterial luciferase-like"/>
    <property type="match status" value="1"/>
</dbReference>
<dbReference type="OrthoDB" id="340945at2157"/>
<dbReference type="AlphaFoldDB" id="A0A7D5LCN0"/>
<protein>
    <submittedName>
        <fullName evidence="1">Luciferase</fullName>
    </submittedName>
</protein>
<dbReference type="GeneID" id="56039119"/>
<dbReference type="InterPro" id="IPR036661">
    <property type="entry name" value="Luciferase-like_sf"/>
</dbReference>
<dbReference type="KEGG" id="halu:HUG12_16630"/>
<organism evidence="1 2">
    <name type="scientific">Halorarum salinum</name>
    <dbReference type="NCBI Taxonomy" id="2743089"/>
    <lineage>
        <taxon>Archaea</taxon>
        <taxon>Methanobacteriati</taxon>
        <taxon>Methanobacteriota</taxon>
        <taxon>Stenosarchaea group</taxon>
        <taxon>Halobacteria</taxon>
        <taxon>Halobacteriales</taxon>
        <taxon>Haloferacaceae</taxon>
        <taxon>Halorarum</taxon>
    </lineage>
</organism>
<dbReference type="InterPro" id="IPR055812">
    <property type="entry name" value="DUF7388"/>
</dbReference>
<dbReference type="GO" id="GO:0016705">
    <property type="term" value="F:oxidoreductase activity, acting on paired donors, with incorporation or reduction of molecular oxygen"/>
    <property type="evidence" value="ECO:0007669"/>
    <property type="project" value="InterPro"/>
</dbReference>
<dbReference type="RefSeq" id="WP_179269852.1">
    <property type="nucleotide sequence ID" value="NZ_CP058579.1"/>
</dbReference>
<gene>
    <name evidence="1" type="ORF">HUG12_16630</name>
</gene>
<dbReference type="Proteomes" id="UP000509626">
    <property type="component" value="Chromosome"/>
</dbReference>
<dbReference type="EMBL" id="CP058579">
    <property type="protein sequence ID" value="QLG63267.1"/>
    <property type="molecule type" value="Genomic_DNA"/>
</dbReference>
<name>A0A7D5LCN0_9EURY</name>